<evidence type="ECO:0000313" key="2">
    <source>
        <dbReference type="EMBL" id="WAW09722.1"/>
    </source>
</evidence>
<sequence>MDKANTVPGEWAWLFHGESAFTVPGVFTSQEKAESRIRQYGLSGILTRMPMDVSAYAWAVK</sequence>
<dbReference type="Proteomes" id="UP001156215">
    <property type="component" value="Chromosome"/>
</dbReference>
<organism evidence="2 3">
    <name type="scientific">Oxalobacter vibrioformis</name>
    <dbReference type="NCBI Taxonomy" id="933080"/>
    <lineage>
        <taxon>Bacteria</taxon>
        <taxon>Pseudomonadati</taxon>
        <taxon>Pseudomonadota</taxon>
        <taxon>Betaproteobacteria</taxon>
        <taxon>Burkholderiales</taxon>
        <taxon>Oxalobacteraceae</taxon>
        <taxon>Oxalobacter</taxon>
    </lineage>
</organism>
<dbReference type="EMBL" id="CP098242">
    <property type="protein sequence ID" value="WAW09722.1"/>
    <property type="molecule type" value="Genomic_DNA"/>
</dbReference>
<proteinExistence type="predicted"/>
<feature type="domain" description="DUF7710" evidence="1">
    <location>
        <begin position="13"/>
        <end position="61"/>
    </location>
</feature>
<evidence type="ECO:0000259" key="1">
    <source>
        <dbReference type="Pfam" id="PF24819"/>
    </source>
</evidence>
<dbReference type="Pfam" id="PF24819">
    <property type="entry name" value="DUF7710"/>
    <property type="match status" value="1"/>
</dbReference>
<name>A0A9E9LVZ4_9BURK</name>
<evidence type="ECO:0000313" key="3">
    <source>
        <dbReference type="Proteomes" id="UP001156215"/>
    </source>
</evidence>
<gene>
    <name evidence="2" type="ORF">NB640_10900</name>
</gene>
<dbReference type="AlphaFoldDB" id="A0A9E9LVZ4"/>
<dbReference type="InterPro" id="IPR056127">
    <property type="entry name" value="DUF7710"/>
</dbReference>
<accession>A0A9E9LVZ4</accession>
<protein>
    <recommendedName>
        <fullName evidence="1">DUF7710 domain-containing protein</fullName>
    </recommendedName>
</protein>
<reference evidence="2" key="1">
    <citation type="journal article" date="2022" name="Front. Microbiol.">
        <title>New perspectives on an old grouping: The genomic and phenotypic variability of Oxalobacter formigenes and the implications for calcium oxalate stone prevention.</title>
        <authorList>
            <person name="Chmiel J.A."/>
            <person name="Carr C."/>
            <person name="Stuivenberg G.A."/>
            <person name="Venema R."/>
            <person name="Chanyi R.M."/>
            <person name="Al K.F."/>
            <person name="Giguere D."/>
            <person name="Say H."/>
            <person name="Akouris P.P."/>
            <person name="Dominguez Romero S.A."/>
            <person name="Kwong A."/>
            <person name="Tai V."/>
            <person name="Koval S.F."/>
            <person name="Razvi H."/>
            <person name="Bjazevic J."/>
            <person name="Burton J.P."/>
        </authorList>
    </citation>
    <scope>NUCLEOTIDE SEQUENCE</scope>
    <source>
        <strain evidence="2">WoOx3</strain>
    </source>
</reference>
<keyword evidence="3" id="KW-1185">Reference proteome</keyword>
<dbReference type="RefSeq" id="WP_269308728.1">
    <property type="nucleotide sequence ID" value="NZ_CP098242.1"/>
</dbReference>
<dbReference type="KEGG" id="ovb:NB640_10900"/>